<accession>A0A224YU91</accession>
<keyword evidence="4" id="KW-0812">Transmembrane</keyword>
<evidence type="ECO:0000259" key="5">
    <source>
        <dbReference type="PROSITE" id="PS50089"/>
    </source>
</evidence>
<evidence type="ECO:0000256" key="2">
    <source>
        <dbReference type="ARBA" id="ARBA00022833"/>
    </source>
</evidence>
<dbReference type="Gene3D" id="3.30.40.10">
    <property type="entry name" value="Zinc/RING finger domain, C3HC4 (zinc finger)"/>
    <property type="match status" value="1"/>
</dbReference>
<keyword evidence="1 3" id="KW-0479">Metal-binding</keyword>
<reference evidence="6" key="1">
    <citation type="journal article" date="2017" name="Parasit. Vectors">
        <title>Sialotranscriptomics of Rhipicephalus zambeziensis reveals intricate expression profiles of secretory proteins and suggests tight temporal transcriptional regulation during blood-feeding.</title>
        <authorList>
            <person name="de Castro M.H."/>
            <person name="de Klerk D."/>
            <person name="Pienaar R."/>
            <person name="Rees D.J.G."/>
            <person name="Mans B.J."/>
        </authorList>
    </citation>
    <scope>NUCLEOTIDE SEQUENCE</scope>
    <source>
        <tissue evidence="6">Salivary glands</tissue>
    </source>
</reference>
<dbReference type="GO" id="GO:0030308">
    <property type="term" value="P:negative regulation of cell growth"/>
    <property type="evidence" value="ECO:0007669"/>
    <property type="project" value="TreeGrafter"/>
</dbReference>
<dbReference type="PANTHER" id="PTHR15379:SF2">
    <property type="entry name" value="CELL GROWTH REGULATOR WITH RING FINGER DOMAIN PROTEIN 1"/>
    <property type="match status" value="1"/>
</dbReference>
<dbReference type="InterPro" id="IPR001841">
    <property type="entry name" value="Znf_RING"/>
</dbReference>
<keyword evidence="4" id="KW-1133">Transmembrane helix</keyword>
<dbReference type="InterPro" id="IPR042496">
    <property type="entry name" value="CGRF1"/>
</dbReference>
<sequence length="268" mass="29433">MMEPDLLVAVLGFVALIFLFIRYGRSILSGTGSSVTYVAQRKDFRPMVQVENPFVLACKGTEDPGGVTLELWSECPCQVWFYWGLSYAALATWPRLGWPRLREAAQAGSLWEPPQDCIRQEPPISLDSCQRHVWHGESPTLPAREPRVSLGVLFVRLSEAEPMEVVALVGAVELVAGGPRLLAQHVKLAGGQSWPLRTLFTPAGASCMVCQVEPASLALLPCRHAGLCVACFSRVQTCPVCRARILSCFHVDPRALDSTEPPLHEEQS</sequence>
<keyword evidence="1 3" id="KW-0863">Zinc-finger</keyword>
<dbReference type="InterPro" id="IPR013083">
    <property type="entry name" value="Znf_RING/FYVE/PHD"/>
</dbReference>
<keyword evidence="4" id="KW-0472">Membrane</keyword>
<feature type="domain" description="RING-type" evidence="5">
    <location>
        <begin position="207"/>
        <end position="242"/>
    </location>
</feature>
<evidence type="ECO:0000256" key="3">
    <source>
        <dbReference type="PROSITE-ProRule" id="PRU00175"/>
    </source>
</evidence>
<dbReference type="AlphaFoldDB" id="A0A224YU91"/>
<dbReference type="PROSITE" id="PS50089">
    <property type="entry name" value="ZF_RING_2"/>
    <property type="match status" value="1"/>
</dbReference>
<dbReference type="EMBL" id="GFPF01006677">
    <property type="protein sequence ID" value="MAA17823.1"/>
    <property type="molecule type" value="Transcribed_RNA"/>
</dbReference>
<evidence type="ECO:0000313" key="6">
    <source>
        <dbReference type="EMBL" id="MAA17823.1"/>
    </source>
</evidence>
<keyword evidence="2" id="KW-0862">Zinc</keyword>
<dbReference type="GO" id="GO:0008270">
    <property type="term" value="F:zinc ion binding"/>
    <property type="evidence" value="ECO:0007669"/>
    <property type="project" value="UniProtKB-KW"/>
</dbReference>
<evidence type="ECO:0000256" key="1">
    <source>
        <dbReference type="ARBA" id="ARBA00022771"/>
    </source>
</evidence>
<evidence type="ECO:0000256" key="4">
    <source>
        <dbReference type="SAM" id="Phobius"/>
    </source>
</evidence>
<protein>
    <submittedName>
        <fullName evidence="6">Cell growth regulator with RING finger domain protein 1-like isoform</fullName>
    </submittedName>
</protein>
<name>A0A224YU91_9ACAR</name>
<feature type="transmembrane region" description="Helical" evidence="4">
    <location>
        <begin position="6"/>
        <end position="24"/>
    </location>
</feature>
<dbReference type="SUPFAM" id="SSF57850">
    <property type="entry name" value="RING/U-box"/>
    <property type="match status" value="1"/>
</dbReference>
<organism evidence="6">
    <name type="scientific">Rhipicephalus zambeziensis</name>
    <dbReference type="NCBI Taxonomy" id="60191"/>
    <lineage>
        <taxon>Eukaryota</taxon>
        <taxon>Metazoa</taxon>
        <taxon>Ecdysozoa</taxon>
        <taxon>Arthropoda</taxon>
        <taxon>Chelicerata</taxon>
        <taxon>Arachnida</taxon>
        <taxon>Acari</taxon>
        <taxon>Parasitiformes</taxon>
        <taxon>Ixodida</taxon>
        <taxon>Ixodoidea</taxon>
        <taxon>Ixodidae</taxon>
        <taxon>Rhipicephalinae</taxon>
        <taxon>Rhipicephalus</taxon>
        <taxon>Rhipicephalus</taxon>
    </lineage>
</organism>
<proteinExistence type="predicted"/>
<dbReference type="PANTHER" id="PTHR15379">
    <property type="entry name" value="CELL GROWTH REGULATOR WITH RING FINGER DOMAIN PROTEIN 1"/>
    <property type="match status" value="1"/>
</dbReference>
<dbReference type="Pfam" id="PF13920">
    <property type="entry name" value="zf-C3HC4_3"/>
    <property type="match status" value="1"/>
</dbReference>